<reference evidence="6" key="1">
    <citation type="journal article" date="2005" name="Environ. Microbiol.">
        <title>Genetic and functional properties of uncultivated thermophilic crenarchaeotes from a subsurface gold mine as revealed by analysis of genome fragments.</title>
        <authorList>
            <person name="Nunoura T."/>
            <person name="Hirayama H."/>
            <person name="Takami H."/>
            <person name="Oida H."/>
            <person name="Nishi S."/>
            <person name="Shimamura S."/>
            <person name="Suzuki Y."/>
            <person name="Inagaki F."/>
            <person name="Takai K."/>
            <person name="Nealson K.H."/>
            <person name="Horikoshi K."/>
        </authorList>
    </citation>
    <scope>NUCLEOTIDE SEQUENCE</scope>
</reference>
<dbReference type="InterPro" id="IPR003593">
    <property type="entry name" value="AAA+_ATPase"/>
</dbReference>
<evidence type="ECO:0000259" key="5">
    <source>
        <dbReference type="PROSITE" id="PS50893"/>
    </source>
</evidence>
<accession>H5SMQ5</accession>
<dbReference type="InterPro" id="IPR029439">
    <property type="entry name" value="Wzt_C"/>
</dbReference>
<dbReference type="SUPFAM" id="SSF52540">
    <property type="entry name" value="P-loop containing nucleoside triphosphate hydrolases"/>
    <property type="match status" value="1"/>
</dbReference>
<protein>
    <submittedName>
        <fullName evidence="6">Lipopolysaccharide transport system ATP-binding protein</fullName>
    </submittedName>
</protein>
<comment type="similarity">
    <text evidence="1">Belongs to the ABC transporter superfamily.</text>
</comment>
<dbReference type="PANTHER" id="PTHR46743">
    <property type="entry name" value="TEICHOIC ACIDS EXPORT ATP-BINDING PROTEIN TAGH"/>
    <property type="match status" value="1"/>
</dbReference>
<evidence type="ECO:0000256" key="4">
    <source>
        <dbReference type="ARBA" id="ARBA00022840"/>
    </source>
</evidence>
<dbReference type="Gene3D" id="3.40.50.300">
    <property type="entry name" value="P-loop containing nucleotide triphosphate hydrolases"/>
    <property type="match status" value="1"/>
</dbReference>
<dbReference type="InterPro" id="IPR015860">
    <property type="entry name" value="ABC_transpr_TagH-like"/>
</dbReference>
<reference evidence="6" key="2">
    <citation type="journal article" date="2012" name="PLoS ONE">
        <title>A Deeply Branching Thermophilic Bacterium with an Ancient Acetyl-CoA Pathway Dominates a Subsurface Ecosystem.</title>
        <authorList>
            <person name="Takami H."/>
            <person name="Noguchi H."/>
            <person name="Takaki Y."/>
            <person name="Uchiyama I."/>
            <person name="Toyoda A."/>
            <person name="Nishi S."/>
            <person name="Chee G.-J."/>
            <person name="Arai W."/>
            <person name="Nunoura T."/>
            <person name="Itoh T."/>
            <person name="Hattori M."/>
            <person name="Takai K."/>
        </authorList>
    </citation>
    <scope>NUCLEOTIDE SEQUENCE</scope>
</reference>
<keyword evidence="2" id="KW-0813">Transport</keyword>
<dbReference type="AlphaFoldDB" id="H5SMQ5"/>
<dbReference type="GO" id="GO:0005524">
    <property type="term" value="F:ATP binding"/>
    <property type="evidence" value="ECO:0007669"/>
    <property type="project" value="UniProtKB-KW"/>
</dbReference>
<feature type="domain" description="ABC transporter" evidence="5">
    <location>
        <begin position="24"/>
        <end position="253"/>
    </location>
</feature>
<dbReference type="SMART" id="SM00382">
    <property type="entry name" value="AAA"/>
    <property type="match status" value="1"/>
</dbReference>
<evidence type="ECO:0000313" key="6">
    <source>
        <dbReference type="EMBL" id="BAL57441.1"/>
    </source>
</evidence>
<keyword evidence="4 6" id="KW-0067">ATP-binding</keyword>
<dbReference type="EMBL" id="AP011776">
    <property type="protein sequence ID" value="BAL57441.1"/>
    <property type="molecule type" value="Genomic_DNA"/>
</dbReference>
<dbReference type="PROSITE" id="PS50893">
    <property type="entry name" value="ABC_TRANSPORTER_2"/>
    <property type="match status" value="1"/>
</dbReference>
<name>H5SMQ5_9BACT</name>
<gene>
    <name evidence="6" type="ORF">HGMM_F50F04C04</name>
</gene>
<organism evidence="6">
    <name type="scientific">uncultured Bacteroidota bacterium</name>
    <dbReference type="NCBI Taxonomy" id="152509"/>
    <lineage>
        <taxon>Bacteria</taxon>
        <taxon>Pseudomonadati</taxon>
        <taxon>Bacteroidota</taxon>
        <taxon>environmental samples</taxon>
    </lineage>
</organism>
<evidence type="ECO:0000256" key="1">
    <source>
        <dbReference type="ARBA" id="ARBA00005417"/>
    </source>
</evidence>
<dbReference type="GO" id="GO:0016020">
    <property type="term" value="C:membrane"/>
    <property type="evidence" value="ECO:0007669"/>
    <property type="project" value="InterPro"/>
</dbReference>
<evidence type="ECO:0000256" key="3">
    <source>
        <dbReference type="ARBA" id="ARBA00022741"/>
    </source>
</evidence>
<dbReference type="GO" id="GO:0140359">
    <property type="term" value="F:ABC-type transporter activity"/>
    <property type="evidence" value="ECO:0007669"/>
    <property type="project" value="InterPro"/>
</dbReference>
<proteinExistence type="inferred from homology"/>
<dbReference type="CDD" id="cd03220">
    <property type="entry name" value="ABC_KpsT_Wzt"/>
    <property type="match status" value="1"/>
</dbReference>
<dbReference type="InterPro" id="IPR003439">
    <property type="entry name" value="ABC_transporter-like_ATP-bd"/>
</dbReference>
<dbReference type="PANTHER" id="PTHR46743:SF2">
    <property type="entry name" value="TEICHOIC ACIDS EXPORT ATP-BINDING PROTEIN TAGH"/>
    <property type="match status" value="1"/>
</dbReference>
<dbReference type="Pfam" id="PF00005">
    <property type="entry name" value="ABC_tran"/>
    <property type="match status" value="1"/>
</dbReference>
<dbReference type="InterPro" id="IPR050683">
    <property type="entry name" value="Bact_Polysacc_Export_ATP-bd"/>
</dbReference>
<evidence type="ECO:0000256" key="2">
    <source>
        <dbReference type="ARBA" id="ARBA00022448"/>
    </source>
</evidence>
<dbReference type="Gene3D" id="2.70.50.60">
    <property type="entry name" value="abc- transporter (atp binding component) like domain"/>
    <property type="match status" value="1"/>
</dbReference>
<dbReference type="CDD" id="cd10147">
    <property type="entry name" value="Wzt_C-like"/>
    <property type="match status" value="1"/>
</dbReference>
<dbReference type="GO" id="GO:0016887">
    <property type="term" value="F:ATP hydrolysis activity"/>
    <property type="evidence" value="ECO:0007669"/>
    <property type="project" value="InterPro"/>
</dbReference>
<sequence>MSKPIIELHKLGKRYRKRTRESYLALRDILAQPWRLWQKKRPVYFWALKEVTFAVQPGEVWGVIGRNGAGKSTLLKILSRITEPTEGYAILRGRVGSLLEIGTGFHYELTGRENIYFNGALLGMKRAEIRRKFDEIVEFSGVGEFLDMPLKHYSSGMVVRLGFAIAAHLEPEILIVDEVLAVGDIEFQKKCLGKMEEVSSREGRTVLFVSHQMNQIRRLCQKAVWLEEGQVRQVGPVEEVLSAYEVEFSRRSKGEEFLLQNGSSHVRARFLRWELRGSSEEEAYSLSHFGPLTVAFLLHVFRPLRYVYIMVAIRDMEGRVLWGIDRRVPALSPGIVTFEYELEYLPLAPGTYEWTAHLHDEEGLVDILEGYPLLRVDLPMYRCSLDQWAGILNIPYTFRVSTVEAG</sequence>
<keyword evidence="3" id="KW-0547">Nucleotide-binding</keyword>
<dbReference type="InterPro" id="IPR027417">
    <property type="entry name" value="P-loop_NTPase"/>
</dbReference>